<reference evidence="4" key="1">
    <citation type="submission" date="2022-08" db="UniProtKB">
        <authorList>
            <consortium name="EnsemblMetazoa"/>
        </authorList>
    </citation>
    <scope>IDENTIFICATION</scope>
    <source>
        <strain evidence="4">05x7-T-G4-1.051#20</strain>
    </source>
</reference>
<dbReference type="InterPro" id="IPR041667">
    <property type="entry name" value="Cupin_8"/>
</dbReference>
<dbReference type="Pfam" id="PF13621">
    <property type="entry name" value="Cupin_8"/>
    <property type="match status" value="1"/>
</dbReference>
<dbReference type="PANTHER" id="PTHR12480:SF19">
    <property type="entry name" value="CUPIN-LIKE DOMAIN-CONTAINING PROTEIN"/>
    <property type="match status" value="1"/>
</dbReference>
<dbReference type="Gene3D" id="2.60.120.650">
    <property type="entry name" value="Cupin"/>
    <property type="match status" value="1"/>
</dbReference>
<evidence type="ECO:0000256" key="2">
    <source>
        <dbReference type="SAM" id="Phobius"/>
    </source>
</evidence>
<feature type="domain" description="Cupin-like" evidence="3">
    <location>
        <begin position="151"/>
        <end position="306"/>
    </location>
</feature>
<dbReference type="InterPro" id="IPR050910">
    <property type="entry name" value="JMJD6_ArgDemeth/LysHydrox"/>
</dbReference>
<evidence type="ECO:0000259" key="3">
    <source>
        <dbReference type="Pfam" id="PF13621"/>
    </source>
</evidence>
<organism evidence="4 5">
    <name type="scientific">Magallana gigas</name>
    <name type="common">Pacific oyster</name>
    <name type="synonym">Crassostrea gigas</name>
    <dbReference type="NCBI Taxonomy" id="29159"/>
    <lineage>
        <taxon>Eukaryota</taxon>
        <taxon>Metazoa</taxon>
        <taxon>Spiralia</taxon>
        <taxon>Lophotrochozoa</taxon>
        <taxon>Mollusca</taxon>
        <taxon>Bivalvia</taxon>
        <taxon>Autobranchia</taxon>
        <taxon>Pteriomorphia</taxon>
        <taxon>Ostreida</taxon>
        <taxon>Ostreoidea</taxon>
        <taxon>Ostreidae</taxon>
        <taxon>Magallana</taxon>
    </lineage>
</organism>
<dbReference type="GO" id="GO:0016706">
    <property type="term" value="F:2-oxoglutarate-dependent dioxygenase activity"/>
    <property type="evidence" value="ECO:0007669"/>
    <property type="project" value="TreeGrafter"/>
</dbReference>
<dbReference type="EnsemblMetazoa" id="G950.6">
    <property type="protein sequence ID" value="G950.6:cds"/>
    <property type="gene ID" value="G950"/>
</dbReference>
<feature type="transmembrane region" description="Helical" evidence="2">
    <location>
        <begin position="74"/>
        <end position="96"/>
    </location>
</feature>
<keyword evidence="5" id="KW-1185">Reference proteome</keyword>
<evidence type="ECO:0000256" key="1">
    <source>
        <dbReference type="SAM" id="MobiDB-lite"/>
    </source>
</evidence>
<dbReference type="SUPFAM" id="SSF51197">
    <property type="entry name" value="Clavaminate synthase-like"/>
    <property type="match status" value="1"/>
</dbReference>
<dbReference type="AlphaFoldDB" id="A0A8W8NZI2"/>
<evidence type="ECO:0000313" key="4">
    <source>
        <dbReference type="EnsemblMetazoa" id="G950.4:cds"/>
    </source>
</evidence>
<dbReference type="EnsemblMetazoa" id="G950.9">
    <property type="protein sequence ID" value="G950.9:cds"/>
    <property type="gene ID" value="G950"/>
</dbReference>
<evidence type="ECO:0000313" key="5">
    <source>
        <dbReference type="Proteomes" id="UP000005408"/>
    </source>
</evidence>
<sequence length="353" mass="40445">MRNRKENNGDSDGQKVNNNDTSNECREKFYSKLCELRERARKTGLEKDFVAHVFRARGNLKFQPQEQISWPKTIAMALTVSFLVMAGVATFAGVIIKVTGWDEEIYASFRESHCLLDNGGFTIEIARPLTNCDCCRNLKEFPIERNISADDFVRKYAYTAVPVLIKDATQNWTAMRNFSFDFFKNLYTTTKDALTVIEEECQFFPYKTEFETLADVFNMSTERANFTPGEKPWYVGWSNCHSDVATVLRQHYNRPYFLPVDSESSQVDWIFMGGPGLGAFVHLDYVQRPSWQAQISGQKTWTLIPTPECEHVCTALNVTVSKGDIIVLDTNQWYHATYIHPGEISITIGSEYN</sequence>
<keyword evidence="2" id="KW-0472">Membrane</keyword>
<accession>A0A8W8NZI2</accession>
<keyword evidence="2" id="KW-0812">Transmembrane</keyword>
<dbReference type="Proteomes" id="UP000005408">
    <property type="component" value="Unassembled WGS sequence"/>
</dbReference>
<keyword evidence="2" id="KW-1133">Transmembrane helix</keyword>
<feature type="region of interest" description="Disordered" evidence="1">
    <location>
        <begin position="1"/>
        <end position="21"/>
    </location>
</feature>
<dbReference type="EnsemblMetazoa" id="G950.4">
    <property type="protein sequence ID" value="G950.4:cds"/>
    <property type="gene ID" value="G950"/>
</dbReference>
<proteinExistence type="predicted"/>
<dbReference type="PANTHER" id="PTHR12480">
    <property type="entry name" value="ARGININE DEMETHYLASE AND LYSYL-HYDROXYLASE JMJD"/>
    <property type="match status" value="1"/>
</dbReference>
<name>A0A8W8NZI2_MAGGI</name>
<feature type="compositionally biased region" description="Polar residues" evidence="1">
    <location>
        <begin position="10"/>
        <end position="21"/>
    </location>
</feature>
<protein>
    <recommendedName>
        <fullName evidence="3">Cupin-like domain-containing protein</fullName>
    </recommendedName>
</protein>